<evidence type="ECO:0000256" key="5">
    <source>
        <dbReference type="SAM" id="MobiDB-lite"/>
    </source>
</evidence>
<dbReference type="PANTHER" id="PTHR10013">
    <property type="entry name" value="GENERAL VESICULAR TRANSPORT FACTOR P115"/>
    <property type="match status" value="1"/>
</dbReference>
<dbReference type="InterPro" id="IPR011989">
    <property type="entry name" value="ARM-like"/>
</dbReference>
<feature type="compositionally biased region" description="Polar residues" evidence="5">
    <location>
        <begin position="924"/>
        <end position="942"/>
    </location>
</feature>
<comment type="caution">
    <text evidence="7">The sequence shown here is derived from an EMBL/GenBank/DDBJ whole genome shotgun (WGS) entry which is preliminary data.</text>
</comment>
<evidence type="ECO:0000256" key="1">
    <source>
        <dbReference type="ARBA" id="ARBA00004555"/>
    </source>
</evidence>
<dbReference type="Proteomes" id="UP000616769">
    <property type="component" value="Unassembled WGS sequence"/>
</dbReference>
<evidence type="ECO:0000313" key="7">
    <source>
        <dbReference type="EMBL" id="KPM06720.1"/>
    </source>
</evidence>
<keyword evidence="2" id="KW-0333">Golgi apparatus</keyword>
<evidence type="ECO:0000259" key="6">
    <source>
        <dbReference type="Pfam" id="PF04869"/>
    </source>
</evidence>
<feature type="region of interest" description="Disordered" evidence="5">
    <location>
        <begin position="866"/>
        <end position="956"/>
    </location>
</feature>
<evidence type="ECO:0000256" key="2">
    <source>
        <dbReference type="ARBA" id="ARBA00023034"/>
    </source>
</evidence>
<gene>
    <name evidence="7" type="ORF">QR98_0051980</name>
</gene>
<comment type="subcellular location">
    <subcellularLocation>
        <location evidence="1">Golgi apparatus</location>
    </subcellularLocation>
</comment>
<dbReference type="GO" id="GO:0000139">
    <property type="term" value="C:Golgi membrane"/>
    <property type="evidence" value="ECO:0007669"/>
    <property type="project" value="InterPro"/>
</dbReference>
<evidence type="ECO:0000256" key="4">
    <source>
        <dbReference type="SAM" id="Coils"/>
    </source>
</evidence>
<dbReference type="EMBL" id="JXLN01011066">
    <property type="protein sequence ID" value="KPM06720.1"/>
    <property type="molecule type" value="Genomic_DNA"/>
</dbReference>
<organism evidence="7 8">
    <name type="scientific">Sarcoptes scabiei</name>
    <name type="common">Itch mite</name>
    <name type="synonym">Acarus scabiei</name>
    <dbReference type="NCBI Taxonomy" id="52283"/>
    <lineage>
        <taxon>Eukaryota</taxon>
        <taxon>Metazoa</taxon>
        <taxon>Ecdysozoa</taxon>
        <taxon>Arthropoda</taxon>
        <taxon>Chelicerata</taxon>
        <taxon>Arachnida</taxon>
        <taxon>Acari</taxon>
        <taxon>Acariformes</taxon>
        <taxon>Sarcoptiformes</taxon>
        <taxon>Astigmata</taxon>
        <taxon>Psoroptidia</taxon>
        <taxon>Sarcoptoidea</taxon>
        <taxon>Sarcoptidae</taxon>
        <taxon>Sarcoptinae</taxon>
        <taxon>Sarcoptes</taxon>
    </lineage>
</organism>
<dbReference type="FunFam" id="1.25.10.10:FF:000394">
    <property type="entry name" value="general vesicular transport factor p115"/>
    <property type="match status" value="1"/>
</dbReference>
<dbReference type="OrthoDB" id="198977at2759"/>
<dbReference type="Gene3D" id="1.25.10.10">
    <property type="entry name" value="Leucine-rich Repeat Variant"/>
    <property type="match status" value="1"/>
</dbReference>
<dbReference type="GO" id="GO:0045056">
    <property type="term" value="P:transcytosis"/>
    <property type="evidence" value="ECO:0007669"/>
    <property type="project" value="TreeGrafter"/>
</dbReference>
<dbReference type="GO" id="GO:0006886">
    <property type="term" value="P:intracellular protein transport"/>
    <property type="evidence" value="ECO:0007669"/>
    <property type="project" value="InterPro"/>
</dbReference>
<dbReference type="Pfam" id="PF04869">
    <property type="entry name" value="Uso1_p115_head"/>
    <property type="match status" value="1"/>
</dbReference>
<proteinExistence type="predicted"/>
<feature type="compositionally biased region" description="Polar residues" evidence="5">
    <location>
        <begin position="866"/>
        <end position="880"/>
    </location>
</feature>
<feature type="domain" description="Vesicle tethering protein Uso1/P115-like head" evidence="6">
    <location>
        <begin position="343"/>
        <end position="596"/>
    </location>
</feature>
<dbReference type="VEuPathDB" id="VectorBase:SSCA006204"/>
<dbReference type="SUPFAM" id="SSF48371">
    <property type="entry name" value="ARM repeat"/>
    <property type="match status" value="2"/>
</dbReference>
<sequence>MEYLKSGWKSVLGSSQQSVMDERPNVAETVEKLVERVETSTLLEDRRDACRALKSLSKTYRLEVGAQAMDCLVFVLQNDANDNEIIAFALETLNNIIGTEDDINSGTDLNTQFTEIFIKRKENVQLVVDLLSEFDFKIRWPTIKLLYCLLRNKLRDCQDCILTHPMGISKMMDLLIDPREVIRNDALLLLIYLTKNNTNIQKIVAFENAFDRILDIISSEGCSEGGIIVEDCLTILINLLKTNTSNQNFFKEGSYINRLLPFLDFSFETDWNPQKINNLLLMFKVFRCLVSPKNPAQVISACQKVMNQNEVLQKLCTILMSNGIPAEILTETINCVAEVIRGNQTNQDYFSRVNAPIDSPKPVIVILLMSMINEKQPFELRCAVLYCFQCFLYKNDLGQAQIIETLLPTSSEDSNVSAGQLLCSGFFSQESLSNWFVAVALSYALLSNTTQKEQLLRVQLAIDSSSPPTTLMSYCSNLLQQGGNFQRRISLLMLLATWLADSSSAVSSFVSITTNVPYLTSQVSLIESDDVEYIVQGLCAFLLGICICYNDNSVPSFTRNDLCQIINNRIGKDIFIDKLSSIAKNEKYSQAIQKPQLSYLKGSESILSFLFREIQSTSSLNAQNNVVESNLSNSDHKLLMKYKELIRQQDEQLTSLKTKIIDLETQNEILMTELNQQQPIIEQLRDQIALLKAQKSSYNVLNDTTNSNLKDQQKQSDDDYEIDSRNQYIMKKNSLSNSNSTFSNQMNYSSSYNNPSNVSLNSAETNLESITNNIGQIDLSKNVPPYQNSTYSQIEFLMNENRRLLSIIDQYKSWEQNFYAYFQQQNQQPGTLSTMVNVSDSDLTTTTTSRTDQDFKPIVDLNQIENETKLSSTNDFNSSQKEYDYEQEVDSFEQNQSQQQSQDQFCSDSVSIDPKPSHIDSVPIFNSNQGQEEILNQTSFNDQPDKIGKTSQNYRV</sequence>
<feature type="coiled-coil region" evidence="4">
    <location>
        <begin position="639"/>
        <end position="701"/>
    </location>
</feature>
<keyword evidence="3 4" id="KW-0175">Coiled coil</keyword>
<dbReference type="GO" id="GO:0048211">
    <property type="term" value="P:Golgi vesicle docking"/>
    <property type="evidence" value="ECO:0007669"/>
    <property type="project" value="TreeGrafter"/>
</dbReference>
<evidence type="ECO:0000256" key="3">
    <source>
        <dbReference type="ARBA" id="ARBA00023054"/>
    </source>
</evidence>
<dbReference type="GO" id="GO:0006888">
    <property type="term" value="P:endoplasmic reticulum to Golgi vesicle-mediated transport"/>
    <property type="evidence" value="ECO:0007669"/>
    <property type="project" value="TreeGrafter"/>
</dbReference>
<dbReference type="GO" id="GO:0005783">
    <property type="term" value="C:endoplasmic reticulum"/>
    <property type="evidence" value="ECO:0007669"/>
    <property type="project" value="TreeGrafter"/>
</dbReference>
<name>A0A132A8I1_SARSC</name>
<dbReference type="InterPro" id="IPR024095">
    <property type="entry name" value="Vesicle_P115"/>
</dbReference>
<dbReference type="InterPro" id="IPR016024">
    <property type="entry name" value="ARM-type_fold"/>
</dbReference>
<dbReference type="GO" id="GO:0048280">
    <property type="term" value="P:vesicle fusion with Golgi apparatus"/>
    <property type="evidence" value="ECO:0007669"/>
    <property type="project" value="InterPro"/>
</dbReference>
<dbReference type="Pfam" id="PF18770">
    <property type="entry name" value="Arm_vescicular"/>
    <property type="match status" value="1"/>
</dbReference>
<dbReference type="InterPro" id="IPR041209">
    <property type="entry name" value="P115_Arm_rpt"/>
</dbReference>
<dbReference type="GO" id="GO:0005795">
    <property type="term" value="C:Golgi stack"/>
    <property type="evidence" value="ECO:0007669"/>
    <property type="project" value="TreeGrafter"/>
</dbReference>
<accession>A0A132A8I1</accession>
<feature type="compositionally biased region" description="Low complexity" evidence="5">
    <location>
        <begin position="892"/>
        <end position="911"/>
    </location>
</feature>
<dbReference type="GO" id="GO:0012507">
    <property type="term" value="C:ER to Golgi transport vesicle membrane"/>
    <property type="evidence" value="ECO:0007669"/>
    <property type="project" value="TreeGrafter"/>
</dbReference>
<protein>
    <submittedName>
        <fullName evidence="7">General vesicular transport factor p115-like protein</fullName>
    </submittedName>
</protein>
<reference evidence="7 8" key="1">
    <citation type="journal article" date="2015" name="Parasit. Vectors">
        <title>Draft genome of the scabies mite.</title>
        <authorList>
            <person name="Rider S.D.Jr."/>
            <person name="Morgan M.S."/>
            <person name="Arlian L.G."/>
        </authorList>
    </citation>
    <scope>NUCLEOTIDE SEQUENCE [LARGE SCALE GENOMIC DNA]</scope>
    <source>
        <strain evidence="7">Arlian Lab</strain>
    </source>
</reference>
<dbReference type="PANTHER" id="PTHR10013:SF0">
    <property type="entry name" value="GENERAL VESICULAR TRANSPORT FACTOR P115"/>
    <property type="match status" value="1"/>
</dbReference>
<dbReference type="InterPro" id="IPR006953">
    <property type="entry name" value="Vesicle_Uso1_P115_head"/>
</dbReference>
<evidence type="ECO:0000313" key="8">
    <source>
        <dbReference type="Proteomes" id="UP000616769"/>
    </source>
</evidence>
<dbReference type="AlphaFoldDB" id="A0A132A8I1"/>